<keyword evidence="1" id="KW-0732">Signal</keyword>
<evidence type="ECO:0000313" key="3">
    <source>
        <dbReference type="Proteomes" id="UP000321954"/>
    </source>
</evidence>
<dbReference type="Pfam" id="PF20420">
    <property type="entry name" value="DUF6702"/>
    <property type="match status" value="1"/>
</dbReference>
<dbReference type="AlphaFoldDB" id="A0A5B8YI32"/>
<dbReference type="OrthoDB" id="5735516at2"/>
<sequence>MKSKILFLLIIFSLSSFSAVHKFYVSVTEIEHNGKNKSLQIISRVFTDDLESVLKTRFDPEIRLGKKVETPGVDAYIEKYLGQRFTVEVDGKPLEIKFLGKEYENDMTLFYLEIPEVKEFSKITVKNTILLDMFEEQKNLIHVQYKGKTKSLILAEGKERDVLNF</sequence>
<dbReference type="EMBL" id="CP042476">
    <property type="protein sequence ID" value="QED36263.1"/>
    <property type="molecule type" value="Genomic_DNA"/>
</dbReference>
<evidence type="ECO:0000313" key="2">
    <source>
        <dbReference type="EMBL" id="QED36263.1"/>
    </source>
</evidence>
<dbReference type="InterPro" id="IPR046525">
    <property type="entry name" value="DUF6702"/>
</dbReference>
<dbReference type="KEGG" id="anp:FK178_00295"/>
<name>A0A5B8YI32_9FLAO</name>
<dbReference type="RefSeq" id="WP_146829904.1">
    <property type="nucleotide sequence ID" value="NZ_CP042476.1"/>
</dbReference>
<proteinExistence type="predicted"/>
<dbReference type="Proteomes" id="UP000321954">
    <property type="component" value="Chromosome"/>
</dbReference>
<protein>
    <recommendedName>
        <fullName evidence="4">Peptidase E</fullName>
    </recommendedName>
</protein>
<gene>
    <name evidence="2" type="ORF">FK178_00295</name>
</gene>
<evidence type="ECO:0008006" key="4">
    <source>
        <dbReference type="Google" id="ProtNLM"/>
    </source>
</evidence>
<organism evidence="2 3">
    <name type="scientific">Antarcticibacterium arcticum</name>
    <dbReference type="NCBI Taxonomy" id="2585771"/>
    <lineage>
        <taxon>Bacteria</taxon>
        <taxon>Pseudomonadati</taxon>
        <taxon>Bacteroidota</taxon>
        <taxon>Flavobacteriia</taxon>
        <taxon>Flavobacteriales</taxon>
        <taxon>Flavobacteriaceae</taxon>
        <taxon>Antarcticibacterium</taxon>
    </lineage>
</organism>
<feature type="chain" id="PRO_5022884370" description="Peptidase E" evidence="1">
    <location>
        <begin position="19"/>
        <end position="165"/>
    </location>
</feature>
<keyword evidence="3" id="KW-1185">Reference proteome</keyword>
<accession>A0A5B8YI32</accession>
<evidence type="ECO:0000256" key="1">
    <source>
        <dbReference type="SAM" id="SignalP"/>
    </source>
</evidence>
<feature type="signal peptide" evidence="1">
    <location>
        <begin position="1"/>
        <end position="18"/>
    </location>
</feature>
<reference evidence="2 3" key="1">
    <citation type="submission" date="2019-08" db="EMBL/GenBank/DDBJ databases">
        <title>Antarcticibacterium arcticum sp. nov., a bacterium isolated from marine sediment of the Canadian Beaufort Sea.</title>
        <authorList>
            <person name="Lee Y.M."/>
            <person name="Baek K."/>
            <person name="Lee D.-H."/>
            <person name="Shin S.C."/>
            <person name="Jin Y.K."/>
            <person name="Park Y."/>
        </authorList>
    </citation>
    <scope>NUCLEOTIDE SEQUENCE [LARGE SCALE GENOMIC DNA]</scope>
    <source>
        <strain evidence="2 3">PAMC 28998</strain>
    </source>
</reference>